<feature type="compositionally biased region" description="Polar residues" evidence="1">
    <location>
        <begin position="713"/>
        <end position="728"/>
    </location>
</feature>
<feature type="region of interest" description="Disordered" evidence="1">
    <location>
        <begin position="511"/>
        <end position="744"/>
    </location>
</feature>
<feature type="compositionally biased region" description="Basic residues" evidence="1">
    <location>
        <begin position="1686"/>
        <end position="1696"/>
    </location>
</feature>
<feature type="compositionally biased region" description="Polar residues" evidence="1">
    <location>
        <begin position="1671"/>
        <end position="1682"/>
    </location>
</feature>
<feature type="compositionally biased region" description="Low complexity" evidence="1">
    <location>
        <begin position="76"/>
        <end position="87"/>
    </location>
</feature>
<feature type="region of interest" description="Disordered" evidence="1">
    <location>
        <begin position="377"/>
        <end position="405"/>
    </location>
</feature>
<evidence type="ECO:0000313" key="2">
    <source>
        <dbReference type="EMBL" id="MBW67802.1"/>
    </source>
</evidence>
<feature type="compositionally biased region" description="Low complexity" evidence="1">
    <location>
        <begin position="1365"/>
        <end position="1389"/>
    </location>
</feature>
<feature type="compositionally biased region" description="Low complexity" evidence="1">
    <location>
        <begin position="355"/>
        <end position="370"/>
    </location>
</feature>
<feature type="region of interest" description="Disordered" evidence="1">
    <location>
        <begin position="1342"/>
        <end position="1411"/>
    </location>
</feature>
<feature type="compositionally biased region" description="Polar residues" evidence="1">
    <location>
        <begin position="1609"/>
        <end position="1620"/>
    </location>
</feature>
<accession>A0A2M4CR44</accession>
<feature type="compositionally biased region" description="Polar residues" evidence="1">
    <location>
        <begin position="550"/>
        <end position="559"/>
    </location>
</feature>
<feature type="compositionally biased region" description="Low complexity" evidence="1">
    <location>
        <begin position="1599"/>
        <end position="1608"/>
    </location>
</feature>
<feature type="compositionally biased region" description="Basic and acidic residues" evidence="1">
    <location>
        <begin position="1"/>
        <end position="10"/>
    </location>
</feature>
<organism evidence="2">
    <name type="scientific">Anopheles darlingi</name>
    <name type="common">Mosquito</name>
    <dbReference type="NCBI Taxonomy" id="43151"/>
    <lineage>
        <taxon>Eukaryota</taxon>
        <taxon>Metazoa</taxon>
        <taxon>Ecdysozoa</taxon>
        <taxon>Arthropoda</taxon>
        <taxon>Hexapoda</taxon>
        <taxon>Insecta</taxon>
        <taxon>Pterygota</taxon>
        <taxon>Neoptera</taxon>
        <taxon>Endopterygota</taxon>
        <taxon>Diptera</taxon>
        <taxon>Nematocera</taxon>
        <taxon>Culicoidea</taxon>
        <taxon>Culicidae</taxon>
        <taxon>Anophelinae</taxon>
        <taxon>Anopheles</taxon>
    </lineage>
</organism>
<dbReference type="EMBL" id="GGFL01003624">
    <property type="protein sequence ID" value="MBW67802.1"/>
    <property type="molecule type" value="Transcribed_RNA"/>
</dbReference>
<feature type="compositionally biased region" description="Low complexity" evidence="1">
    <location>
        <begin position="11"/>
        <end position="38"/>
    </location>
</feature>
<dbReference type="VEuPathDB" id="VectorBase:ADAR2_007593"/>
<feature type="region of interest" description="Disordered" evidence="1">
    <location>
        <begin position="1671"/>
        <end position="1696"/>
    </location>
</feature>
<feature type="compositionally biased region" description="Low complexity" evidence="1">
    <location>
        <begin position="1168"/>
        <end position="1186"/>
    </location>
</feature>
<feature type="compositionally biased region" description="Polar residues" evidence="1">
    <location>
        <begin position="107"/>
        <end position="119"/>
    </location>
</feature>
<protein>
    <submittedName>
        <fullName evidence="2">Putative mucin-19</fullName>
    </submittedName>
</protein>
<feature type="compositionally biased region" description="Polar residues" evidence="1">
    <location>
        <begin position="567"/>
        <end position="584"/>
    </location>
</feature>
<proteinExistence type="predicted"/>
<feature type="region of interest" description="Disordered" evidence="1">
    <location>
        <begin position="850"/>
        <end position="869"/>
    </location>
</feature>
<name>A0A2M4CR44_ANODA</name>
<feature type="compositionally biased region" description="Low complexity" evidence="1">
    <location>
        <begin position="859"/>
        <end position="869"/>
    </location>
</feature>
<evidence type="ECO:0000256" key="1">
    <source>
        <dbReference type="SAM" id="MobiDB-lite"/>
    </source>
</evidence>
<dbReference type="VEuPathDB" id="VectorBase:ADAC100455"/>
<feature type="region of interest" description="Disordered" evidence="1">
    <location>
        <begin position="1"/>
        <end position="132"/>
    </location>
</feature>
<reference evidence="2" key="1">
    <citation type="submission" date="2018-01" db="EMBL/GenBank/DDBJ databases">
        <title>An insight into the sialome of Amazonian anophelines.</title>
        <authorList>
            <person name="Ribeiro J.M."/>
            <person name="Scarpassa V."/>
            <person name="Calvo E."/>
        </authorList>
    </citation>
    <scope>NUCLEOTIDE SEQUENCE</scope>
</reference>
<feature type="compositionally biased region" description="Acidic residues" evidence="1">
    <location>
        <begin position="653"/>
        <end position="667"/>
    </location>
</feature>
<sequence length="1696" mass="166903">MFSRDGRGEMKAPVTPVAATKAAAATTAAAAAATATAASDARRNANRSRMPSPIAGGGGLSRTLSTPPIAESTHIGSFSPGPSSGSSNKHPGALGRGGSVRGDLWNGTGNISIGNTSGQFKRKPTSPLSNSRTLFKSSGNLSIFGRANSQIFTDAQSPGLVNRLVRYSERSAQSGGAMNRSQSLSSVYSKPGQFPVVHLRKQELRYGLGGGASHLGSGSSGGIRRRGGNFSAIRIPPPDMSLFQVNKRSSILRTGSLLIPASAETHETSTTGGNSSSSSSTTTLFGGGGRGVKSSTNEADAMENRVITPCAELEATPTRSVLDALKEISRKRINSEELDADRIKKQCKELSELDSAGSGPPSSSSTGAVATGTFGLATKRSRDPGSPSSPSTLDGGAGGSGASGTTVAVGSSGSYLGLGGLAPGELQVSKKRFCSKNNDILSSLSSSISSSHTPNRYRIAVPRMDHRLAMVGSPSISFSNSSILGSMPSTSSTPIAEAIQELAAKELATRNDRETAASQRAIKSASYAQQQQQQPSWKQKTPPSERPTVSEPQGRTQPKITLFNRPYETSTTKKLPVSSLATTTSDGEEDEHSESSGRVQFVKPKERMSPLGVKSGASGGVGGAAGTGSNSDPLKKPPASKLSVMLKCLSGDLGEEDEEEEEEDEEQQQQQTARESPKTPKPQPQATQAVAPSGLPKSSFTFGGLASAKDTVDATSKITGASTEATKTTSKDETVAKGPSTVGSGIAALINNPIKDAGLGKIVQPEIKETSGTAAEKPKSAAPAAAASAPAVAFTFGIPAATTTTSSGAAATTVSNTTDTANKTTLTSATFKAPEGGAAATLPSAPAAPFTFGTPLKQPASSSTASSSTVTSPSTNFISFSPAPTAPTAAAAAGGFGGTTFGGALTKAASPVVQFGAGNAATTTSTTASGTEKTTAAAPIFSFGAASSPAASVATSSTIASPSSVPSFGAGSTFSAFKSPAAPAVPAAPAGTPTAPAAATFSFGSVATASSASTAASTTTSSSILPPVFGSLSSGNTASTAAPAAPTPGSTFTFGSALKTSNATSATPAATTAAPATGAFTFGAAALAPTTTAASAPAAAAPASSTTTSTFPTFGGTTTAQQPFTFGGAAASAPAAPTNLFASAASNNNNTSNTPATATTNLFGATLASSPKTTTESPASSTAASPNLFGTPAQPSAPATGSVFGRLAPAAASATGTNGANSNSNTPAAPAVFSFGAVKPSTGTPSAGGSVAAAPSLATNGQNIFGAAAAQSGAPGGGVTGGLFTFGATQQNTAQSQAPQNATGGVPTFGSGLPSSNPLAGQPTAVAANKPFTFGSTAAAKPPTAVGVSASPSPAQTATPGTGIFGQQQQQQQQQAPSPFGASSQQQSSVPAFGSPVFGGNAGATNTAAPTQTTGTIFGQAAQVNGGTTNGPNTAGNLFTFGAKTPVASSTPAVGTTFGAPANSNTFGSVATGGLSNGLGQQQQQQQQTNKPFTFGAQASAPTAVTAQPGQVQTTSTGGFNFNLGSNVAPVAKPFSFTAGAANSAASPPVFGAPAAVAPTVNAGSPFTFGAAANNNNNAGIGQPASNASAAPFTFGSTQQPQQQQQQPNAASPFSFSAGNVATVAPQPQQHQQQQQPGVAAPFTFNAGGGGGGAFGAAPVFGAPAGIPTFSIGTSSTPNGPTAGQRRIKTATRRIK</sequence>
<feature type="compositionally biased region" description="Low complexity" evidence="1">
    <location>
        <begin position="1626"/>
        <end position="1645"/>
    </location>
</feature>
<feature type="region of interest" description="Disordered" evidence="1">
    <location>
        <begin position="351"/>
        <end position="370"/>
    </location>
</feature>
<feature type="region of interest" description="Disordered" evidence="1">
    <location>
        <begin position="1168"/>
        <end position="1202"/>
    </location>
</feature>
<feature type="compositionally biased region" description="Polar residues" evidence="1">
    <location>
        <begin position="1350"/>
        <end position="1360"/>
    </location>
</feature>
<feature type="compositionally biased region" description="Low complexity" evidence="1">
    <location>
        <begin position="268"/>
        <end position="284"/>
    </location>
</feature>
<feature type="region of interest" description="Disordered" evidence="1">
    <location>
        <begin position="264"/>
        <end position="296"/>
    </location>
</feature>
<feature type="compositionally biased region" description="Gly residues" evidence="1">
    <location>
        <begin position="617"/>
        <end position="626"/>
    </location>
</feature>
<feature type="region of interest" description="Disordered" evidence="1">
    <location>
        <begin position="1469"/>
        <end position="1490"/>
    </location>
</feature>
<feature type="region of interest" description="Disordered" evidence="1">
    <location>
        <begin position="1580"/>
        <end position="1645"/>
    </location>
</feature>